<dbReference type="InterPro" id="IPR036615">
    <property type="entry name" value="Mur_ligase_C_dom_sf"/>
</dbReference>
<comment type="catalytic activity">
    <reaction evidence="13 14">
        <text>UDP-N-acetyl-alpha-D-muramate + L-alanine + ATP = UDP-N-acetyl-alpha-D-muramoyl-L-alanine + ADP + phosphate + H(+)</text>
        <dbReference type="Rhea" id="RHEA:23372"/>
        <dbReference type="ChEBI" id="CHEBI:15378"/>
        <dbReference type="ChEBI" id="CHEBI:30616"/>
        <dbReference type="ChEBI" id="CHEBI:43474"/>
        <dbReference type="ChEBI" id="CHEBI:57972"/>
        <dbReference type="ChEBI" id="CHEBI:70757"/>
        <dbReference type="ChEBI" id="CHEBI:83898"/>
        <dbReference type="ChEBI" id="CHEBI:456216"/>
        <dbReference type="EC" id="6.3.2.8"/>
    </reaction>
</comment>
<feature type="domain" description="Mur ligase central" evidence="17">
    <location>
        <begin position="118"/>
        <end position="299"/>
    </location>
</feature>
<evidence type="ECO:0000256" key="7">
    <source>
        <dbReference type="ARBA" id="ARBA00022741"/>
    </source>
</evidence>
<keyword evidence="7 14" id="KW-0547">Nucleotide-binding</keyword>
<evidence type="ECO:0000259" key="17">
    <source>
        <dbReference type="Pfam" id="PF08245"/>
    </source>
</evidence>
<evidence type="ECO:0000256" key="9">
    <source>
        <dbReference type="ARBA" id="ARBA00022960"/>
    </source>
</evidence>
<dbReference type="GO" id="GO:0009252">
    <property type="term" value="P:peptidoglycan biosynthetic process"/>
    <property type="evidence" value="ECO:0007669"/>
    <property type="project" value="UniProtKB-UniRule"/>
</dbReference>
<comment type="caution">
    <text evidence="18">The sequence shown here is derived from an EMBL/GenBank/DDBJ whole genome shotgun (WGS) entry which is preliminary data.</text>
</comment>
<dbReference type="PANTHER" id="PTHR43445:SF3">
    <property type="entry name" value="UDP-N-ACETYLMURAMATE--L-ALANINE LIGASE"/>
    <property type="match status" value="1"/>
</dbReference>
<dbReference type="RefSeq" id="WP_225697033.1">
    <property type="nucleotide sequence ID" value="NZ_JAIXNE010000001.1"/>
</dbReference>
<dbReference type="Pfam" id="PF08245">
    <property type="entry name" value="Mur_ligase_M"/>
    <property type="match status" value="1"/>
</dbReference>
<keyword evidence="9 14" id="KW-0133">Cell shape</keyword>
<comment type="pathway">
    <text evidence="2 14">Cell wall biogenesis; peptidoglycan biosynthesis.</text>
</comment>
<feature type="domain" description="Mur ligase C-terminal" evidence="16">
    <location>
        <begin position="321"/>
        <end position="431"/>
    </location>
</feature>
<sequence length="466" mass="51922">MKLTDYNNVYFLGIGGIGMSALARWFNRNGFEVAGYDRTSTVLTDELESEGISIHFNDDPSEIPADFLGDAEHLLVIYTPAIPAEHLEMNFIRDLGIPMFKRSQILGKITENLFTIAVAGTHGKTTTSSMIAHILKFAGKDIAAFLGGIATNYNSNFIANEGDLNKVLAVVEADEFDRSFLTLMPDLAVVTSADADHLDIYGDSESLKESFREFIKRVKNTGHIFIKEGLEENLVPIDLKASVHTYGLNRGQFFASNITIERGFFVFDYTDHEYLIKGIRLGVSGFHNVENATVAMAIALSLGVEPAIVKEAMESYSGVKRRFEYLLRTDKIVFVDDYAHHPEEISAFLKSLRALYPNKKITAVFQPHLFSRTRDFAEEFGESLSLADDVILLEIYPAREKPIPGVNASMILNKIRHTDKIVSTKEGLIDMLEGKTLEVVATIGAGDIDQLVAPLKKYLKSRYEVE</sequence>
<accession>A0A9X1KUU1</accession>
<keyword evidence="19" id="KW-1185">Reference proteome</keyword>
<dbReference type="InterPro" id="IPR036565">
    <property type="entry name" value="Mur-like_cat_sf"/>
</dbReference>
<dbReference type="PANTHER" id="PTHR43445">
    <property type="entry name" value="UDP-N-ACETYLMURAMATE--L-ALANINE LIGASE-RELATED"/>
    <property type="match status" value="1"/>
</dbReference>
<dbReference type="EMBL" id="JAIXNE010000001">
    <property type="protein sequence ID" value="MCA6073923.1"/>
    <property type="molecule type" value="Genomic_DNA"/>
</dbReference>
<dbReference type="EC" id="6.3.2.8" evidence="3 14"/>
<reference evidence="18" key="1">
    <citation type="submission" date="2021-09" db="EMBL/GenBank/DDBJ databases">
        <title>Fulvivirga sp. isolated from coastal sediment.</title>
        <authorList>
            <person name="Yu H."/>
        </authorList>
    </citation>
    <scope>NUCLEOTIDE SEQUENCE</scope>
    <source>
        <strain evidence="18">1062</strain>
    </source>
</reference>
<comment type="subcellular location">
    <subcellularLocation>
        <location evidence="1 14">Cytoplasm</location>
    </subcellularLocation>
</comment>
<evidence type="ECO:0000256" key="6">
    <source>
        <dbReference type="ARBA" id="ARBA00022618"/>
    </source>
</evidence>
<dbReference type="GO" id="GO:0008763">
    <property type="term" value="F:UDP-N-acetylmuramate-L-alanine ligase activity"/>
    <property type="evidence" value="ECO:0007669"/>
    <property type="project" value="UniProtKB-UniRule"/>
</dbReference>
<evidence type="ECO:0000256" key="13">
    <source>
        <dbReference type="ARBA" id="ARBA00047833"/>
    </source>
</evidence>
<dbReference type="Pfam" id="PF01225">
    <property type="entry name" value="Mur_ligase"/>
    <property type="match status" value="1"/>
</dbReference>
<gene>
    <name evidence="14 18" type="primary">murC</name>
    <name evidence="18" type="ORF">LDX50_03535</name>
</gene>
<dbReference type="InterPro" id="IPR000713">
    <property type="entry name" value="Mur_ligase_N"/>
</dbReference>
<proteinExistence type="inferred from homology"/>
<evidence type="ECO:0000256" key="4">
    <source>
        <dbReference type="ARBA" id="ARBA00022490"/>
    </source>
</evidence>
<evidence type="ECO:0000256" key="3">
    <source>
        <dbReference type="ARBA" id="ARBA00012211"/>
    </source>
</evidence>
<dbReference type="InterPro" id="IPR013221">
    <property type="entry name" value="Mur_ligase_cen"/>
</dbReference>
<dbReference type="Gene3D" id="3.40.1190.10">
    <property type="entry name" value="Mur-like, catalytic domain"/>
    <property type="match status" value="1"/>
</dbReference>
<evidence type="ECO:0000259" key="15">
    <source>
        <dbReference type="Pfam" id="PF01225"/>
    </source>
</evidence>
<evidence type="ECO:0000313" key="19">
    <source>
        <dbReference type="Proteomes" id="UP001139409"/>
    </source>
</evidence>
<keyword evidence="11 14" id="KW-0131">Cell cycle</keyword>
<dbReference type="SUPFAM" id="SSF53623">
    <property type="entry name" value="MurD-like peptide ligases, catalytic domain"/>
    <property type="match status" value="1"/>
</dbReference>
<keyword evidence="10 14" id="KW-0573">Peptidoglycan synthesis</keyword>
<dbReference type="InterPro" id="IPR050061">
    <property type="entry name" value="MurCDEF_pg_biosynth"/>
</dbReference>
<dbReference type="Proteomes" id="UP001139409">
    <property type="component" value="Unassembled WGS sequence"/>
</dbReference>
<evidence type="ECO:0000256" key="14">
    <source>
        <dbReference type="HAMAP-Rule" id="MF_00046"/>
    </source>
</evidence>
<evidence type="ECO:0000256" key="10">
    <source>
        <dbReference type="ARBA" id="ARBA00022984"/>
    </source>
</evidence>
<feature type="binding site" evidence="14">
    <location>
        <begin position="120"/>
        <end position="126"/>
    </location>
    <ligand>
        <name>ATP</name>
        <dbReference type="ChEBI" id="CHEBI:30616"/>
    </ligand>
</feature>
<dbReference type="Gene3D" id="3.40.50.720">
    <property type="entry name" value="NAD(P)-binding Rossmann-like Domain"/>
    <property type="match status" value="1"/>
</dbReference>
<evidence type="ECO:0000256" key="2">
    <source>
        <dbReference type="ARBA" id="ARBA00004752"/>
    </source>
</evidence>
<keyword evidence="4 14" id="KW-0963">Cytoplasm</keyword>
<comment type="function">
    <text evidence="14">Cell wall formation.</text>
</comment>
<evidence type="ECO:0000256" key="5">
    <source>
        <dbReference type="ARBA" id="ARBA00022598"/>
    </source>
</evidence>
<dbReference type="NCBIfam" id="TIGR01082">
    <property type="entry name" value="murC"/>
    <property type="match status" value="1"/>
</dbReference>
<dbReference type="SUPFAM" id="SSF51984">
    <property type="entry name" value="MurCD N-terminal domain"/>
    <property type="match status" value="1"/>
</dbReference>
<dbReference type="GO" id="GO:0005524">
    <property type="term" value="F:ATP binding"/>
    <property type="evidence" value="ECO:0007669"/>
    <property type="project" value="UniProtKB-UniRule"/>
</dbReference>
<dbReference type="SUPFAM" id="SSF53244">
    <property type="entry name" value="MurD-like peptide ligases, peptide-binding domain"/>
    <property type="match status" value="1"/>
</dbReference>
<dbReference type="GO" id="GO:0051301">
    <property type="term" value="P:cell division"/>
    <property type="evidence" value="ECO:0007669"/>
    <property type="project" value="UniProtKB-KW"/>
</dbReference>
<evidence type="ECO:0000256" key="11">
    <source>
        <dbReference type="ARBA" id="ARBA00023306"/>
    </source>
</evidence>
<dbReference type="Gene3D" id="3.90.190.20">
    <property type="entry name" value="Mur ligase, C-terminal domain"/>
    <property type="match status" value="1"/>
</dbReference>
<dbReference type="HAMAP" id="MF_00046">
    <property type="entry name" value="MurC"/>
    <property type="match status" value="1"/>
</dbReference>
<evidence type="ECO:0000256" key="1">
    <source>
        <dbReference type="ARBA" id="ARBA00004496"/>
    </source>
</evidence>
<dbReference type="GO" id="GO:0005737">
    <property type="term" value="C:cytoplasm"/>
    <property type="evidence" value="ECO:0007669"/>
    <property type="project" value="UniProtKB-SubCell"/>
</dbReference>
<keyword evidence="5 14" id="KW-0436">Ligase</keyword>
<evidence type="ECO:0000256" key="8">
    <source>
        <dbReference type="ARBA" id="ARBA00022840"/>
    </source>
</evidence>
<evidence type="ECO:0000256" key="12">
    <source>
        <dbReference type="ARBA" id="ARBA00023316"/>
    </source>
</evidence>
<organism evidence="18 19">
    <name type="scientific">Fulvivirga sedimenti</name>
    <dbReference type="NCBI Taxonomy" id="2879465"/>
    <lineage>
        <taxon>Bacteria</taxon>
        <taxon>Pseudomonadati</taxon>
        <taxon>Bacteroidota</taxon>
        <taxon>Cytophagia</taxon>
        <taxon>Cytophagales</taxon>
        <taxon>Fulvivirgaceae</taxon>
        <taxon>Fulvivirga</taxon>
    </lineage>
</organism>
<dbReference type="AlphaFoldDB" id="A0A9X1KUU1"/>
<keyword evidence="6 14" id="KW-0132">Cell division</keyword>
<evidence type="ECO:0000313" key="18">
    <source>
        <dbReference type="EMBL" id="MCA6073923.1"/>
    </source>
</evidence>
<dbReference type="Pfam" id="PF02875">
    <property type="entry name" value="Mur_ligase_C"/>
    <property type="match status" value="1"/>
</dbReference>
<comment type="similarity">
    <text evidence="14">Belongs to the MurCDEF family.</text>
</comment>
<keyword evidence="8 14" id="KW-0067">ATP-binding</keyword>
<protein>
    <recommendedName>
        <fullName evidence="3 14">UDP-N-acetylmuramate--L-alanine ligase</fullName>
        <ecNumber evidence="3 14">6.3.2.8</ecNumber>
    </recommendedName>
    <alternativeName>
        <fullName evidence="14">UDP-N-acetylmuramoyl-L-alanine synthetase</fullName>
    </alternativeName>
</protein>
<dbReference type="InterPro" id="IPR005758">
    <property type="entry name" value="UDP-N-AcMur_Ala_ligase_MurC"/>
</dbReference>
<name>A0A9X1KUU1_9BACT</name>
<dbReference type="InterPro" id="IPR004101">
    <property type="entry name" value="Mur_ligase_C"/>
</dbReference>
<feature type="domain" description="Mur ligase N-terminal catalytic" evidence="15">
    <location>
        <begin position="9"/>
        <end position="111"/>
    </location>
</feature>
<dbReference type="GO" id="GO:0071555">
    <property type="term" value="P:cell wall organization"/>
    <property type="evidence" value="ECO:0007669"/>
    <property type="project" value="UniProtKB-KW"/>
</dbReference>
<evidence type="ECO:0000259" key="16">
    <source>
        <dbReference type="Pfam" id="PF02875"/>
    </source>
</evidence>
<dbReference type="GO" id="GO:0008360">
    <property type="term" value="P:regulation of cell shape"/>
    <property type="evidence" value="ECO:0007669"/>
    <property type="project" value="UniProtKB-KW"/>
</dbReference>
<keyword evidence="12 14" id="KW-0961">Cell wall biogenesis/degradation</keyword>